<evidence type="ECO:0000313" key="2">
    <source>
        <dbReference type="Proteomes" id="UP000175706"/>
    </source>
</evidence>
<gene>
    <name evidence="1" type="ORF">BWGOE8_58730</name>
</gene>
<proteinExistence type="predicted"/>
<name>A0A1E8AY29_BACMY</name>
<sequence length="30" mass="3503">MQAIITKKVYNEYKLYMSPIVTLDSEVLVL</sequence>
<dbReference type="EMBL" id="LXLT01000117">
    <property type="protein sequence ID" value="OFD69950.1"/>
    <property type="molecule type" value="Genomic_DNA"/>
</dbReference>
<dbReference type="Proteomes" id="UP000175706">
    <property type="component" value="Unassembled WGS sequence"/>
</dbReference>
<organism evidence="1 2">
    <name type="scientific">Bacillus mycoides</name>
    <dbReference type="NCBI Taxonomy" id="1405"/>
    <lineage>
        <taxon>Bacteria</taxon>
        <taxon>Bacillati</taxon>
        <taxon>Bacillota</taxon>
        <taxon>Bacilli</taxon>
        <taxon>Bacillales</taxon>
        <taxon>Bacillaceae</taxon>
        <taxon>Bacillus</taxon>
        <taxon>Bacillus cereus group</taxon>
    </lineage>
</organism>
<protein>
    <submittedName>
        <fullName evidence="1">Uncharacterized protein</fullName>
    </submittedName>
</protein>
<accession>A0A1E8AY29</accession>
<reference evidence="1 2" key="1">
    <citation type="submission" date="2016-05" db="EMBL/GenBank/DDBJ databases">
        <title>Bacillus thuringiensis and Bacillus weihenstephanensis as novel biocontrol agents of wilt causing Verticillium species.</title>
        <authorList>
            <person name="Hollensteiner J."/>
            <person name="Wemheuer F."/>
            <person name="Harting R."/>
            <person name="Kolarzyk A."/>
            <person name="Diaz-Valerio S."/>
            <person name="Poehlein A."/>
            <person name="Brzuszkiewicz E."/>
            <person name="Nesemann K."/>
            <person name="Braus-Stromeyer S."/>
            <person name="Braus G."/>
            <person name="Daniel R."/>
            <person name="Liesegang H."/>
        </authorList>
    </citation>
    <scope>NUCLEOTIDE SEQUENCE [LARGE SCALE GENOMIC DNA]</scope>
    <source>
        <strain evidence="1 2">GOE8</strain>
    </source>
</reference>
<evidence type="ECO:0000313" key="1">
    <source>
        <dbReference type="EMBL" id="OFD69950.1"/>
    </source>
</evidence>
<dbReference type="AlphaFoldDB" id="A0A1E8AY29"/>
<comment type="caution">
    <text evidence="1">The sequence shown here is derived from an EMBL/GenBank/DDBJ whole genome shotgun (WGS) entry which is preliminary data.</text>
</comment>